<evidence type="ECO:0000313" key="2">
    <source>
        <dbReference type="EnsemblMetazoa" id="XP_028515869.1"/>
    </source>
</evidence>
<keyword evidence="1" id="KW-0732">Signal</keyword>
<accession>A0A913YL73</accession>
<name>A0A913YL73_EXADI</name>
<dbReference type="OrthoDB" id="2121828at2759"/>
<proteinExistence type="predicted"/>
<feature type="chain" id="PRO_5036861215" evidence="1">
    <location>
        <begin position="26"/>
        <end position="141"/>
    </location>
</feature>
<dbReference type="InterPro" id="IPR008972">
    <property type="entry name" value="Cupredoxin"/>
</dbReference>
<dbReference type="GeneID" id="110242402"/>
<evidence type="ECO:0000313" key="3">
    <source>
        <dbReference type="Proteomes" id="UP000887567"/>
    </source>
</evidence>
<dbReference type="OMA" id="KSICEYE"/>
<evidence type="ECO:0000256" key="1">
    <source>
        <dbReference type="SAM" id="SignalP"/>
    </source>
</evidence>
<protein>
    <submittedName>
        <fullName evidence="2">Uncharacterized protein</fullName>
    </submittedName>
</protein>
<dbReference type="Proteomes" id="UP000887567">
    <property type="component" value="Unplaced"/>
</dbReference>
<dbReference type="Gene3D" id="2.60.40.420">
    <property type="entry name" value="Cupredoxins - blue copper proteins"/>
    <property type="match status" value="1"/>
</dbReference>
<keyword evidence="3" id="KW-1185">Reference proteome</keyword>
<sequence>MTSCINFSCLIIALLFIFGVCPGTGEICTKSICEYEFDIRETRSMMYRLDVDHAYQVRVDDDGVLKLQETSFHRTVPNITVPLDNVHTADGYNKTIITINDQFPGPTIEVLEGAEPTSGCTTCPIGSKSVYVGSHALFTCV</sequence>
<feature type="signal peptide" evidence="1">
    <location>
        <begin position="1"/>
        <end position="25"/>
    </location>
</feature>
<dbReference type="AlphaFoldDB" id="A0A913YL73"/>
<dbReference type="EnsemblMetazoa" id="XM_028660068.1">
    <property type="protein sequence ID" value="XP_028515869.1"/>
    <property type="gene ID" value="LOC110242402"/>
</dbReference>
<dbReference type="RefSeq" id="XP_028515869.1">
    <property type="nucleotide sequence ID" value="XM_028660068.1"/>
</dbReference>
<dbReference type="KEGG" id="epa:110242402"/>
<organism evidence="2 3">
    <name type="scientific">Exaiptasia diaphana</name>
    <name type="common">Tropical sea anemone</name>
    <name type="synonym">Aiptasia pulchella</name>
    <dbReference type="NCBI Taxonomy" id="2652724"/>
    <lineage>
        <taxon>Eukaryota</taxon>
        <taxon>Metazoa</taxon>
        <taxon>Cnidaria</taxon>
        <taxon>Anthozoa</taxon>
        <taxon>Hexacorallia</taxon>
        <taxon>Actiniaria</taxon>
        <taxon>Aiptasiidae</taxon>
        <taxon>Exaiptasia</taxon>
    </lineage>
</organism>
<reference evidence="2" key="1">
    <citation type="submission" date="2022-11" db="UniProtKB">
        <authorList>
            <consortium name="EnsemblMetazoa"/>
        </authorList>
    </citation>
    <scope>IDENTIFICATION</scope>
</reference>